<dbReference type="Proteomes" id="UP001454036">
    <property type="component" value="Unassembled WGS sequence"/>
</dbReference>
<dbReference type="InterPro" id="IPR046960">
    <property type="entry name" value="PPR_At4g14850-like_plant"/>
</dbReference>
<dbReference type="Pfam" id="PF20431">
    <property type="entry name" value="E_motif"/>
    <property type="match status" value="1"/>
</dbReference>
<dbReference type="NCBIfam" id="TIGR00756">
    <property type="entry name" value="PPR"/>
    <property type="match status" value="4"/>
</dbReference>
<dbReference type="GO" id="GO:0003723">
    <property type="term" value="F:RNA binding"/>
    <property type="evidence" value="ECO:0007669"/>
    <property type="project" value="InterPro"/>
</dbReference>
<gene>
    <name evidence="3" type="ORF">LIER_06733</name>
</gene>
<feature type="repeat" description="PPR" evidence="2">
    <location>
        <begin position="299"/>
        <end position="333"/>
    </location>
</feature>
<dbReference type="FunFam" id="1.25.40.10:FF:000343">
    <property type="entry name" value="Pentatricopeptide repeat-containing protein At3g58590"/>
    <property type="match status" value="1"/>
</dbReference>
<dbReference type="SUPFAM" id="SSF48452">
    <property type="entry name" value="TPR-like"/>
    <property type="match status" value="1"/>
</dbReference>
<feature type="repeat" description="PPR" evidence="2">
    <location>
        <begin position="334"/>
        <end position="368"/>
    </location>
</feature>
<dbReference type="EMBL" id="BAABME010001000">
    <property type="protein sequence ID" value="GAA0146895.1"/>
    <property type="molecule type" value="Genomic_DNA"/>
</dbReference>
<evidence type="ECO:0000256" key="2">
    <source>
        <dbReference type="PROSITE-ProRule" id="PRU00708"/>
    </source>
</evidence>
<dbReference type="PANTHER" id="PTHR24015">
    <property type="entry name" value="OS07G0578800 PROTEIN-RELATED"/>
    <property type="match status" value="1"/>
</dbReference>
<evidence type="ECO:0000313" key="3">
    <source>
        <dbReference type="EMBL" id="GAA0146895.1"/>
    </source>
</evidence>
<protein>
    <recommendedName>
        <fullName evidence="5">Pentatricopeptide repeat-containing protein</fullName>
    </recommendedName>
</protein>
<keyword evidence="1" id="KW-0677">Repeat</keyword>
<dbReference type="Pfam" id="PF13041">
    <property type="entry name" value="PPR_2"/>
    <property type="match status" value="2"/>
</dbReference>
<dbReference type="Pfam" id="PF01535">
    <property type="entry name" value="PPR"/>
    <property type="match status" value="5"/>
</dbReference>
<dbReference type="PANTHER" id="PTHR24015:SF356">
    <property type="entry name" value="DYW DOMAIN-CONTAINING PROTEIN"/>
    <property type="match status" value="1"/>
</dbReference>
<evidence type="ECO:0008006" key="5">
    <source>
        <dbReference type="Google" id="ProtNLM"/>
    </source>
</evidence>
<reference evidence="3 4" key="1">
    <citation type="submission" date="2024-01" db="EMBL/GenBank/DDBJ databases">
        <title>The complete chloroplast genome sequence of Lithospermum erythrorhizon: insights into the phylogenetic relationship among Boraginaceae species and the maternal lineages of purple gromwells.</title>
        <authorList>
            <person name="Okada T."/>
            <person name="Watanabe K."/>
        </authorList>
    </citation>
    <scope>NUCLEOTIDE SEQUENCE [LARGE SCALE GENOMIC DNA]</scope>
</reference>
<evidence type="ECO:0000256" key="1">
    <source>
        <dbReference type="ARBA" id="ARBA00022737"/>
    </source>
</evidence>
<dbReference type="AlphaFoldDB" id="A0AAV3P5L9"/>
<dbReference type="FunFam" id="1.25.40.10:FF:000090">
    <property type="entry name" value="Pentatricopeptide repeat-containing protein, chloroplastic"/>
    <property type="match status" value="1"/>
</dbReference>
<evidence type="ECO:0000313" key="4">
    <source>
        <dbReference type="Proteomes" id="UP001454036"/>
    </source>
</evidence>
<sequence length="484" mass="53862">MLRAYCNGYYSLQTLELYIHMRRIGIKPNNYSFPFVLKSCAKGFYSLQGMLVHCDVMKTGFDSDLCVAAALVNVYAKCGLVHESRKVFDEMSERDLVCWTTMITAYERGGMASEALRLFWNMQQERFFMDGVIAISVASAIGQLGYGRNAKAIHGSVVCNGYVRDVSVGSAVLAMYAKCGEVENACLVFGRMMEKDETTWNAMLSCYTKNGLASEAFALFDKLLDSGIRPGYVTFLVMVGACALVGSKKHGKKFHDFIVKSRIKIDFALGNALMDMYAKCGDMETCIELFNERPASDWRVSTWNVLISGYGMHGHGRKALEMFSRMIAEGIQPDHITFTSILSACSHSGLIDEARRCFADMKKFSVNPEPKHYACLVDMLGRAGLLSEAYELIKEMGSEANDEVWGALLLGCKIHGNKEFGEIAAENLFRLEPKHAGYSVLMSNLYADSSKWKEVVKLRETMKIGGLKKPAAMSLVEFPEEVCS</sequence>
<name>A0AAV3P5L9_LITER</name>
<dbReference type="InterPro" id="IPR011990">
    <property type="entry name" value="TPR-like_helical_dom_sf"/>
</dbReference>
<accession>A0AAV3P5L9</accession>
<dbReference type="InterPro" id="IPR046848">
    <property type="entry name" value="E_motif"/>
</dbReference>
<dbReference type="PROSITE" id="PS51375">
    <property type="entry name" value="PPR"/>
    <property type="match status" value="4"/>
</dbReference>
<organism evidence="3 4">
    <name type="scientific">Lithospermum erythrorhizon</name>
    <name type="common">Purple gromwell</name>
    <name type="synonym">Lithospermum officinale var. erythrorhizon</name>
    <dbReference type="NCBI Taxonomy" id="34254"/>
    <lineage>
        <taxon>Eukaryota</taxon>
        <taxon>Viridiplantae</taxon>
        <taxon>Streptophyta</taxon>
        <taxon>Embryophyta</taxon>
        <taxon>Tracheophyta</taxon>
        <taxon>Spermatophyta</taxon>
        <taxon>Magnoliopsida</taxon>
        <taxon>eudicotyledons</taxon>
        <taxon>Gunneridae</taxon>
        <taxon>Pentapetalae</taxon>
        <taxon>asterids</taxon>
        <taxon>lamiids</taxon>
        <taxon>Boraginales</taxon>
        <taxon>Boraginaceae</taxon>
        <taxon>Boraginoideae</taxon>
        <taxon>Lithospermeae</taxon>
        <taxon>Lithospermum</taxon>
    </lineage>
</organism>
<dbReference type="GO" id="GO:0009451">
    <property type="term" value="P:RNA modification"/>
    <property type="evidence" value="ECO:0007669"/>
    <property type="project" value="InterPro"/>
</dbReference>
<comment type="caution">
    <text evidence="3">The sequence shown here is derived from an EMBL/GenBank/DDBJ whole genome shotgun (WGS) entry which is preliminary data.</text>
</comment>
<feature type="repeat" description="PPR" evidence="2">
    <location>
        <begin position="95"/>
        <end position="129"/>
    </location>
</feature>
<dbReference type="Gene3D" id="1.25.40.10">
    <property type="entry name" value="Tetratricopeptide repeat domain"/>
    <property type="match status" value="3"/>
</dbReference>
<feature type="repeat" description="PPR" evidence="2">
    <location>
        <begin position="196"/>
        <end position="230"/>
    </location>
</feature>
<dbReference type="FunFam" id="1.25.40.10:FF:000682">
    <property type="entry name" value="Pentatricopeptide repeat-containing protein At3g16610"/>
    <property type="match status" value="1"/>
</dbReference>
<proteinExistence type="predicted"/>
<keyword evidence="4" id="KW-1185">Reference proteome</keyword>
<dbReference type="InterPro" id="IPR002885">
    <property type="entry name" value="PPR_rpt"/>
</dbReference>